<dbReference type="Pfam" id="PF08501">
    <property type="entry name" value="Shikimate_dh_N"/>
    <property type="match status" value="1"/>
</dbReference>
<dbReference type="NCBIfam" id="NF001310">
    <property type="entry name" value="PRK00258.1-2"/>
    <property type="match status" value="1"/>
</dbReference>
<feature type="binding site" evidence="8">
    <location>
        <position position="70"/>
    </location>
    <ligand>
        <name>shikimate</name>
        <dbReference type="ChEBI" id="CHEBI:36208"/>
    </ligand>
</feature>
<dbReference type="NCBIfam" id="TIGR00507">
    <property type="entry name" value="aroE"/>
    <property type="match status" value="1"/>
</dbReference>
<evidence type="ECO:0000313" key="13">
    <source>
        <dbReference type="Proteomes" id="UP001446205"/>
    </source>
</evidence>
<feature type="binding site" evidence="8">
    <location>
        <position position="256"/>
    </location>
    <ligand>
        <name>shikimate</name>
        <dbReference type="ChEBI" id="CHEBI:36208"/>
    </ligand>
</feature>
<sequence>MQRRPITGRTAVYGILGHPVEHSLSPLMHASFAEQTGVDMAYVPFPVAGADFAAAFKGLRALGVRGANVTVPHKERAHEMADALSLEAREIGAVNTLQIRPEGVYGHNTDAAGFMAALDDTGLDWRGRRALVIGAGGAARAILWALGAGGAERIHLANRTLARAQELARHFAKLPIQPIALERASLDAILPGIGLVVNTSSRGLHGEDHPELDLDKVDSSGIICDIVYNPIDTPLLLAAQSKGLCTVDGLGMLLHQGAESFRLWTGQQPSVAGAREILRQWLASTRKHP</sequence>
<keyword evidence="13" id="KW-1185">Reference proteome</keyword>
<dbReference type="EMBL" id="JBBPCO010000003">
    <property type="protein sequence ID" value="MEK8088881.1"/>
    <property type="molecule type" value="Genomic_DNA"/>
</dbReference>
<evidence type="ECO:0000256" key="5">
    <source>
        <dbReference type="ARBA" id="ARBA00023002"/>
    </source>
</evidence>
<evidence type="ECO:0000259" key="9">
    <source>
        <dbReference type="Pfam" id="PF01488"/>
    </source>
</evidence>
<dbReference type="CDD" id="cd01065">
    <property type="entry name" value="NAD_bind_Shikimate_DH"/>
    <property type="match status" value="1"/>
</dbReference>
<name>A0ABU9D5Q2_9PROT</name>
<keyword evidence="5 8" id="KW-0560">Oxidoreductase</keyword>
<dbReference type="InterPro" id="IPR041121">
    <property type="entry name" value="SDH_C"/>
</dbReference>
<evidence type="ECO:0000256" key="4">
    <source>
        <dbReference type="ARBA" id="ARBA00022857"/>
    </source>
</evidence>
<feature type="binding site" evidence="8">
    <location>
        <position position="95"/>
    </location>
    <ligand>
        <name>shikimate</name>
        <dbReference type="ChEBI" id="CHEBI:36208"/>
    </ligand>
</feature>
<dbReference type="Proteomes" id="UP001446205">
    <property type="component" value="Unassembled WGS sequence"/>
</dbReference>
<accession>A0ABU9D5Q2</accession>
<dbReference type="InterPro" id="IPR022893">
    <property type="entry name" value="Shikimate_DH_fam"/>
</dbReference>
<comment type="caution">
    <text evidence="8">Lacks conserved residue(s) required for the propagation of feature annotation.</text>
</comment>
<evidence type="ECO:0000256" key="8">
    <source>
        <dbReference type="HAMAP-Rule" id="MF_00222"/>
    </source>
</evidence>
<keyword evidence="6 8" id="KW-0057">Aromatic amino acid biosynthesis</keyword>
<feature type="active site" description="Proton acceptor" evidence="8">
    <location>
        <position position="74"/>
    </location>
</feature>
<comment type="caution">
    <text evidence="12">The sequence shown here is derived from an EMBL/GenBank/DDBJ whole genome shotgun (WGS) entry which is preliminary data.</text>
</comment>
<evidence type="ECO:0000313" key="12">
    <source>
        <dbReference type="EMBL" id="MEK8088881.1"/>
    </source>
</evidence>
<protein>
    <recommendedName>
        <fullName evidence="2 8">Shikimate dehydrogenase (NADP(+))</fullName>
        <shortName evidence="8">SDH</shortName>
        <ecNumber evidence="2 8">1.1.1.25</ecNumber>
    </recommendedName>
</protein>
<reference evidence="12 13" key="1">
    <citation type="submission" date="2024-04" db="EMBL/GenBank/DDBJ databases">
        <authorList>
            <person name="Abashina T."/>
            <person name="Shaikin A."/>
        </authorList>
    </citation>
    <scope>NUCLEOTIDE SEQUENCE [LARGE SCALE GENOMIC DNA]</scope>
    <source>
        <strain evidence="12 13">AAFK</strain>
    </source>
</reference>
<comment type="catalytic activity">
    <reaction evidence="7 8">
        <text>shikimate + NADP(+) = 3-dehydroshikimate + NADPH + H(+)</text>
        <dbReference type="Rhea" id="RHEA:17737"/>
        <dbReference type="ChEBI" id="CHEBI:15378"/>
        <dbReference type="ChEBI" id="CHEBI:16630"/>
        <dbReference type="ChEBI" id="CHEBI:36208"/>
        <dbReference type="ChEBI" id="CHEBI:57783"/>
        <dbReference type="ChEBI" id="CHEBI:58349"/>
        <dbReference type="EC" id="1.1.1.25"/>
    </reaction>
</comment>
<dbReference type="InterPro" id="IPR006151">
    <property type="entry name" value="Shikm_DH/Glu-tRNA_Rdtase"/>
</dbReference>
<feature type="binding site" evidence="8">
    <location>
        <position position="226"/>
    </location>
    <ligand>
        <name>NADP(+)</name>
        <dbReference type="ChEBI" id="CHEBI:58349"/>
    </ligand>
</feature>
<gene>
    <name evidence="8 12" type="primary">aroE</name>
    <name evidence="12" type="ORF">WOB96_03800</name>
</gene>
<dbReference type="Gene3D" id="3.40.50.10860">
    <property type="entry name" value="Leucine Dehydrogenase, chain A, domain 1"/>
    <property type="match status" value="1"/>
</dbReference>
<dbReference type="InterPro" id="IPR013708">
    <property type="entry name" value="Shikimate_DH-bd_N"/>
</dbReference>
<feature type="binding site" evidence="8">
    <location>
        <position position="228"/>
    </location>
    <ligand>
        <name>shikimate</name>
        <dbReference type="ChEBI" id="CHEBI:36208"/>
    </ligand>
</feature>
<comment type="similarity">
    <text evidence="8">Belongs to the shikimate dehydrogenase family.</text>
</comment>
<dbReference type="HAMAP" id="MF_00222">
    <property type="entry name" value="Shikimate_DH_AroE"/>
    <property type="match status" value="1"/>
</dbReference>
<proteinExistence type="inferred from homology"/>
<evidence type="ECO:0000256" key="2">
    <source>
        <dbReference type="ARBA" id="ARBA00012962"/>
    </source>
</evidence>
<evidence type="ECO:0000256" key="1">
    <source>
        <dbReference type="ARBA" id="ARBA00004871"/>
    </source>
</evidence>
<evidence type="ECO:0000259" key="11">
    <source>
        <dbReference type="Pfam" id="PF18317"/>
    </source>
</evidence>
<dbReference type="RefSeq" id="WP_341369948.1">
    <property type="nucleotide sequence ID" value="NZ_JBBPCO010000003.1"/>
</dbReference>
<comment type="pathway">
    <text evidence="1 8">Metabolic intermediate biosynthesis; chorismate biosynthesis; chorismate from D-erythrose 4-phosphate and phosphoenolpyruvate: step 4/7.</text>
</comment>
<dbReference type="EC" id="1.1.1.25" evidence="2 8"/>
<keyword evidence="3 8" id="KW-0028">Amino-acid biosynthesis</keyword>
<feature type="domain" description="SDH C-terminal" evidence="11">
    <location>
        <begin position="249"/>
        <end position="279"/>
    </location>
</feature>
<dbReference type="InterPro" id="IPR011342">
    <property type="entry name" value="Shikimate_DH"/>
</dbReference>
<dbReference type="Gene3D" id="3.40.50.720">
    <property type="entry name" value="NAD(P)-binding Rossmann-like Domain"/>
    <property type="match status" value="1"/>
</dbReference>
<feature type="binding site" evidence="8">
    <location>
        <begin position="23"/>
        <end position="25"/>
    </location>
    <ligand>
        <name>shikimate</name>
        <dbReference type="ChEBI" id="CHEBI:36208"/>
    </ligand>
</feature>
<dbReference type="GO" id="GO:0004764">
    <property type="term" value="F:shikimate 3-dehydrogenase (NADP+) activity"/>
    <property type="evidence" value="ECO:0007669"/>
    <property type="project" value="UniProtKB-EC"/>
</dbReference>
<dbReference type="InterPro" id="IPR046346">
    <property type="entry name" value="Aminoacid_DH-like_N_sf"/>
</dbReference>
<dbReference type="Pfam" id="PF18317">
    <property type="entry name" value="SDH_C"/>
    <property type="match status" value="1"/>
</dbReference>
<comment type="subunit">
    <text evidence="8">Homodimer.</text>
</comment>
<feature type="domain" description="Shikimate dehydrogenase substrate binding N-terminal" evidence="10">
    <location>
        <begin position="15"/>
        <end position="97"/>
    </location>
</feature>
<dbReference type="SUPFAM" id="SSF53223">
    <property type="entry name" value="Aminoacid dehydrogenase-like, N-terminal domain"/>
    <property type="match status" value="1"/>
</dbReference>
<keyword evidence="4 8" id="KW-0521">NADP</keyword>
<evidence type="ECO:0000256" key="7">
    <source>
        <dbReference type="ARBA" id="ARBA00049442"/>
    </source>
</evidence>
<evidence type="ECO:0000259" key="10">
    <source>
        <dbReference type="Pfam" id="PF08501"/>
    </source>
</evidence>
<organism evidence="12 13">
    <name type="scientific">Thermithiobacillus plumbiphilus</name>
    <dbReference type="NCBI Taxonomy" id="1729899"/>
    <lineage>
        <taxon>Bacteria</taxon>
        <taxon>Pseudomonadati</taxon>
        <taxon>Pseudomonadota</taxon>
        <taxon>Acidithiobacillia</taxon>
        <taxon>Acidithiobacillales</taxon>
        <taxon>Thermithiobacillaceae</taxon>
        <taxon>Thermithiobacillus</taxon>
    </lineage>
</organism>
<feature type="binding site" evidence="8">
    <location>
        <begin position="134"/>
        <end position="138"/>
    </location>
    <ligand>
        <name>NADP(+)</name>
        <dbReference type="ChEBI" id="CHEBI:58349"/>
    </ligand>
</feature>
<feature type="binding site" evidence="8">
    <location>
        <position position="110"/>
    </location>
    <ligand>
        <name>shikimate</name>
        <dbReference type="ChEBI" id="CHEBI:36208"/>
    </ligand>
</feature>
<feature type="binding site" evidence="8">
    <location>
        <position position="249"/>
    </location>
    <ligand>
        <name>NADP(+)</name>
        <dbReference type="ChEBI" id="CHEBI:58349"/>
    </ligand>
</feature>
<dbReference type="PANTHER" id="PTHR21089">
    <property type="entry name" value="SHIKIMATE DEHYDROGENASE"/>
    <property type="match status" value="1"/>
</dbReference>
<comment type="function">
    <text evidence="8">Involved in the biosynthesis of the chorismate, which leads to the biosynthesis of aromatic amino acids. Catalyzes the reversible NADPH linked reduction of 3-dehydroshikimate (DHSA) to yield shikimate (SA).</text>
</comment>
<dbReference type="InterPro" id="IPR036291">
    <property type="entry name" value="NAD(P)-bd_dom_sf"/>
</dbReference>
<evidence type="ECO:0000256" key="3">
    <source>
        <dbReference type="ARBA" id="ARBA00022605"/>
    </source>
</evidence>
<dbReference type="SUPFAM" id="SSF51735">
    <property type="entry name" value="NAD(P)-binding Rossmann-fold domains"/>
    <property type="match status" value="1"/>
</dbReference>
<feature type="binding site" evidence="8">
    <location>
        <begin position="158"/>
        <end position="163"/>
    </location>
    <ligand>
        <name>NADP(+)</name>
        <dbReference type="ChEBI" id="CHEBI:58349"/>
    </ligand>
</feature>
<dbReference type="PANTHER" id="PTHR21089:SF1">
    <property type="entry name" value="BIFUNCTIONAL 3-DEHYDROQUINATE DEHYDRATASE_SHIKIMATE DEHYDROGENASE, CHLOROPLASTIC"/>
    <property type="match status" value="1"/>
</dbReference>
<feature type="domain" description="Quinate/shikimate 5-dehydrogenase/glutamyl-tRNA reductase" evidence="9">
    <location>
        <begin position="124"/>
        <end position="183"/>
    </location>
</feature>
<dbReference type="Pfam" id="PF01488">
    <property type="entry name" value="Shikimate_DH"/>
    <property type="match status" value="1"/>
</dbReference>
<evidence type="ECO:0000256" key="6">
    <source>
        <dbReference type="ARBA" id="ARBA00023141"/>
    </source>
</evidence>